<name>A0A7W9BD48_9SPHN</name>
<gene>
    <name evidence="2" type="ORF">FHS94_001818</name>
</gene>
<dbReference type="InterPro" id="IPR029058">
    <property type="entry name" value="AB_hydrolase_fold"/>
</dbReference>
<protein>
    <submittedName>
        <fullName evidence="2">Alpha-beta hydrolase superfamily lysophospholipase</fullName>
    </submittedName>
</protein>
<dbReference type="Proteomes" id="UP000546200">
    <property type="component" value="Unassembled WGS sequence"/>
</dbReference>
<dbReference type="InterPro" id="IPR000073">
    <property type="entry name" value="AB_hydrolase_1"/>
</dbReference>
<reference evidence="2 3" key="1">
    <citation type="submission" date="2020-08" db="EMBL/GenBank/DDBJ databases">
        <title>Genomic Encyclopedia of Type Strains, Phase IV (KMG-IV): sequencing the most valuable type-strain genomes for metagenomic binning, comparative biology and taxonomic classification.</title>
        <authorList>
            <person name="Goeker M."/>
        </authorList>
    </citation>
    <scope>NUCLEOTIDE SEQUENCE [LARGE SCALE GENOMIC DNA]</scope>
    <source>
        <strain evidence="2 3">DSM 100044</strain>
    </source>
</reference>
<comment type="caution">
    <text evidence="2">The sequence shown here is derived from an EMBL/GenBank/DDBJ whole genome shotgun (WGS) entry which is preliminary data.</text>
</comment>
<evidence type="ECO:0000259" key="1">
    <source>
        <dbReference type="Pfam" id="PF12697"/>
    </source>
</evidence>
<dbReference type="SUPFAM" id="SSF53474">
    <property type="entry name" value="alpha/beta-Hydrolases"/>
    <property type="match status" value="1"/>
</dbReference>
<dbReference type="PANTHER" id="PTHR37946:SF1">
    <property type="entry name" value="SLL1969 PROTEIN"/>
    <property type="match status" value="1"/>
</dbReference>
<dbReference type="PANTHER" id="PTHR37946">
    <property type="entry name" value="SLL1969 PROTEIN"/>
    <property type="match status" value="1"/>
</dbReference>
<dbReference type="GO" id="GO:0016787">
    <property type="term" value="F:hydrolase activity"/>
    <property type="evidence" value="ECO:0007669"/>
    <property type="project" value="UniProtKB-KW"/>
</dbReference>
<dbReference type="EMBL" id="JACIJK010000005">
    <property type="protein sequence ID" value="MBB5714977.1"/>
    <property type="molecule type" value="Genomic_DNA"/>
</dbReference>
<keyword evidence="2" id="KW-0378">Hydrolase</keyword>
<evidence type="ECO:0000313" key="2">
    <source>
        <dbReference type="EMBL" id="MBB5714977.1"/>
    </source>
</evidence>
<organism evidence="2 3">
    <name type="scientific">Sphingomonas aerophila</name>
    <dbReference type="NCBI Taxonomy" id="1344948"/>
    <lineage>
        <taxon>Bacteria</taxon>
        <taxon>Pseudomonadati</taxon>
        <taxon>Pseudomonadota</taxon>
        <taxon>Alphaproteobacteria</taxon>
        <taxon>Sphingomonadales</taxon>
        <taxon>Sphingomonadaceae</taxon>
        <taxon>Sphingomonas</taxon>
    </lineage>
</organism>
<proteinExistence type="predicted"/>
<dbReference type="Gene3D" id="3.40.50.1820">
    <property type="entry name" value="alpha/beta hydrolase"/>
    <property type="match status" value="1"/>
</dbReference>
<evidence type="ECO:0000313" key="3">
    <source>
        <dbReference type="Proteomes" id="UP000546200"/>
    </source>
</evidence>
<dbReference type="AlphaFoldDB" id="A0A7W9BD48"/>
<sequence>MSGVVLLHGISRTARSLRAMERRLEGEGYATANLDYPSRRRDLSDIVDGLIPAVRTFAEGLDGPLHFVTHSMGGLVARALLTRYRPPMLGRVVMLAPPSGGARLRTCCIDGGRIDAGSARLAASW</sequence>
<dbReference type="RefSeq" id="WP_221234664.1">
    <property type="nucleotide sequence ID" value="NZ_JACIJK010000005.1"/>
</dbReference>
<feature type="domain" description="AB hydrolase-1" evidence="1">
    <location>
        <begin position="4"/>
        <end position="104"/>
    </location>
</feature>
<dbReference type="Pfam" id="PF12697">
    <property type="entry name" value="Abhydrolase_6"/>
    <property type="match status" value="1"/>
</dbReference>
<keyword evidence="3" id="KW-1185">Reference proteome</keyword>
<accession>A0A7W9BD48</accession>